<reference evidence="1" key="1">
    <citation type="submission" date="2022-04" db="EMBL/GenBank/DDBJ databases">
        <title>Genome of the entomopathogenic fungus Entomophthora muscae.</title>
        <authorList>
            <person name="Elya C."/>
            <person name="Lovett B.R."/>
            <person name="Lee E."/>
            <person name="Macias A.M."/>
            <person name="Hajek A.E."/>
            <person name="De Bivort B.L."/>
            <person name="Kasson M.T."/>
            <person name="De Fine Licht H.H."/>
            <person name="Stajich J.E."/>
        </authorList>
    </citation>
    <scope>NUCLEOTIDE SEQUENCE</scope>
    <source>
        <strain evidence="1">Berkeley</strain>
    </source>
</reference>
<comment type="caution">
    <text evidence="1">The sequence shown here is derived from an EMBL/GenBank/DDBJ whole genome shotgun (WGS) entry which is preliminary data.</text>
</comment>
<gene>
    <name evidence="1" type="ORF">DSO57_1028651</name>
</gene>
<organism evidence="1 2">
    <name type="scientific">Entomophthora muscae</name>
    <dbReference type="NCBI Taxonomy" id="34485"/>
    <lineage>
        <taxon>Eukaryota</taxon>
        <taxon>Fungi</taxon>
        <taxon>Fungi incertae sedis</taxon>
        <taxon>Zoopagomycota</taxon>
        <taxon>Entomophthoromycotina</taxon>
        <taxon>Entomophthoromycetes</taxon>
        <taxon>Entomophthorales</taxon>
        <taxon>Entomophthoraceae</taxon>
        <taxon>Entomophthora</taxon>
    </lineage>
</organism>
<evidence type="ECO:0000313" key="1">
    <source>
        <dbReference type="EMBL" id="KAJ9087899.1"/>
    </source>
</evidence>
<protein>
    <submittedName>
        <fullName evidence="1">Uncharacterized protein</fullName>
    </submittedName>
</protein>
<accession>A0ACC2UMA4</accession>
<proteinExistence type="predicted"/>
<sequence length="145" mass="15885">MSFLGLFQIEVEAQGGGLLRLLEGLPGRAHNLLVTGENLVKSFTCDDIDLFFPEPDPVVPHGEDTPGFPSPVEDIPPTSQDVPVLLEHAPKCAPWLLSAMVLMGLNSYFLQLPHVSSLWTPVLVAIPFLNWMVSWCKNPTIGKVI</sequence>
<keyword evidence="2" id="KW-1185">Reference proteome</keyword>
<evidence type="ECO:0000313" key="2">
    <source>
        <dbReference type="Proteomes" id="UP001165960"/>
    </source>
</evidence>
<name>A0ACC2UMA4_9FUNG</name>
<dbReference type="Proteomes" id="UP001165960">
    <property type="component" value="Unassembled WGS sequence"/>
</dbReference>
<dbReference type="EMBL" id="QTSX02000183">
    <property type="protein sequence ID" value="KAJ9087899.1"/>
    <property type="molecule type" value="Genomic_DNA"/>
</dbReference>